<comment type="caution">
    <text evidence="1">The sequence shown here is derived from an EMBL/GenBank/DDBJ whole genome shotgun (WGS) entry which is preliminary data.</text>
</comment>
<organism evidence="1 2">
    <name type="scientific">Sphingobacterium alkalisoli</name>
    <dbReference type="NCBI Taxonomy" id="1874115"/>
    <lineage>
        <taxon>Bacteria</taxon>
        <taxon>Pseudomonadati</taxon>
        <taxon>Bacteroidota</taxon>
        <taxon>Sphingobacteriia</taxon>
        <taxon>Sphingobacteriales</taxon>
        <taxon>Sphingobacteriaceae</taxon>
        <taxon>Sphingobacterium</taxon>
    </lineage>
</organism>
<gene>
    <name evidence="1" type="ORF">FAZ19_19720</name>
</gene>
<dbReference type="EMBL" id="SUKA01000007">
    <property type="protein sequence ID" value="TJY62699.1"/>
    <property type="molecule type" value="Genomic_DNA"/>
</dbReference>
<sequence>MIAIRNFTITGIDETVKHYVAEIKKESEKLHVTLKNSAGGMKEIFEVFNDNNEIVVKTYTVSIILKPETELYKKLQQLGVEYL</sequence>
<evidence type="ECO:0000313" key="2">
    <source>
        <dbReference type="Proteomes" id="UP000309872"/>
    </source>
</evidence>
<accession>A0A4V5LXL4</accession>
<proteinExistence type="predicted"/>
<reference evidence="1 2" key="1">
    <citation type="submission" date="2019-04" db="EMBL/GenBank/DDBJ databases">
        <title>Sphingobacterium olei sp. nov., isolated from oil-contaminated soil.</title>
        <authorList>
            <person name="Liu B."/>
        </authorList>
    </citation>
    <scope>NUCLEOTIDE SEQUENCE [LARGE SCALE GENOMIC DNA]</scope>
    <source>
        <strain evidence="1 2">Y3L14</strain>
    </source>
</reference>
<keyword evidence="2" id="KW-1185">Reference proteome</keyword>
<name>A0A4V5LXL4_9SPHI</name>
<protein>
    <submittedName>
        <fullName evidence="1">Uncharacterized protein</fullName>
    </submittedName>
</protein>
<dbReference type="Proteomes" id="UP000309872">
    <property type="component" value="Unassembled WGS sequence"/>
</dbReference>
<dbReference type="AlphaFoldDB" id="A0A4V5LXL4"/>
<dbReference type="RefSeq" id="WP_136822486.1">
    <property type="nucleotide sequence ID" value="NZ_BMJX01000007.1"/>
</dbReference>
<evidence type="ECO:0000313" key="1">
    <source>
        <dbReference type="EMBL" id="TJY62699.1"/>
    </source>
</evidence>